<reference evidence="1 2" key="1">
    <citation type="journal article" date="2005" name="Nucleic Acids Res.">
        <title>Genomic blueprint of Hahella chejuensis, a marine microbe producing an algicidal agent.</title>
        <authorList>
            <person name="Jeong H."/>
            <person name="Yim J.H."/>
            <person name="Lee C."/>
            <person name="Choi S.-H."/>
            <person name="Park Y.K."/>
            <person name="Yoon S.H."/>
            <person name="Hur C.-G."/>
            <person name="Kang H.-Y."/>
            <person name="Kim D."/>
            <person name="Lee H.H."/>
            <person name="Park K.H."/>
            <person name="Park S.-H."/>
            <person name="Park H.-S."/>
            <person name="Lee H.K."/>
            <person name="Oh T.K."/>
            <person name="Kim J.F."/>
        </authorList>
    </citation>
    <scope>NUCLEOTIDE SEQUENCE [LARGE SCALE GENOMIC DNA]</scope>
    <source>
        <strain evidence="1 2">KCTC 2396</strain>
    </source>
</reference>
<evidence type="ECO:0000313" key="2">
    <source>
        <dbReference type="Proteomes" id="UP000000238"/>
    </source>
</evidence>
<organism evidence="1 2">
    <name type="scientific">Hahella chejuensis (strain KCTC 2396)</name>
    <dbReference type="NCBI Taxonomy" id="349521"/>
    <lineage>
        <taxon>Bacteria</taxon>
        <taxon>Pseudomonadati</taxon>
        <taxon>Pseudomonadota</taxon>
        <taxon>Gammaproteobacteria</taxon>
        <taxon>Oceanospirillales</taxon>
        <taxon>Hahellaceae</taxon>
        <taxon>Hahella</taxon>
    </lineage>
</organism>
<evidence type="ECO:0000313" key="1">
    <source>
        <dbReference type="EMBL" id="ABC26937.1"/>
    </source>
</evidence>
<protein>
    <submittedName>
        <fullName evidence="1">Uncharacterized protein</fullName>
    </submittedName>
</protein>
<dbReference type="RefSeq" id="WP_011394014.1">
    <property type="nucleotide sequence ID" value="NC_007645.1"/>
</dbReference>
<keyword evidence="2" id="KW-1185">Reference proteome</keyword>
<dbReference type="AlphaFoldDB" id="Q2SQY7"/>
<sequence length="56" mass="6617">MGLDDEEWKLDSKLAMFSAEGEKYWKYLRILTSDEDVLSRYNDKLTPLMKRSLTGK</sequence>
<dbReference type="KEGG" id="hch:HCH_00014"/>
<dbReference type="Proteomes" id="UP000000238">
    <property type="component" value="Chromosome"/>
</dbReference>
<accession>Q2SQY7</accession>
<dbReference type="EMBL" id="CP000155">
    <property type="protein sequence ID" value="ABC26937.1"/>
    <property type="molecule type" value="Genomic_DNA"/>
</dbReference>
<dbReference type="HOGENOM" id="CLU_3007958_0_0_6"/>
<name>Q2SQY7_HAHCH</name>
<gene>
    <name evidence="1" type="ordered locus">HCH_00014</name>
</gene>
<proteinExistence type="predicted"/>